<accession>A0A255YY53</accession>
<comment type="similarity">
    <text evidence="1">Belongs to the C/M/P thioester hydrolase family.</text>
</comment>
<evidence type="ECO:0000259" key="10">
    <source>
        <dbReference type="Pfam" id="PF20789"/>
    </source>
</evidence>
<reference evidence="11 12" key="1">
    <citation type="submission" date="2017-07" db="EMBL/GenBank/DDBJ databases">
        <title>Niveispirillum cyanobacteriorum sp. nov., isolated from cyanobacterial aggregates in a eutrophic lake.</title>
        <authorList>
            <person name="Cai H."/>
        </authorList>
    </citation>
    <scope>NUCLEOTIDE SEQUENCE [LARGE SCALE GENOMIC DNA]</scope>
    <source>
        <strain evidence="12">TH1-14</strain>
    </source>
</reference>
<dbReference type="InterPro" id="IPR049450">
    <property type="entry name" value="ACOT8-like_C"/>
</dbReference>
<comment type="catalytic activity">
    <reaction evidence="6">
        <text>a fatty acyl-CoA + H2O = a fatty acid + CoA + H(+)</text>
        <dbReference type="Rhea" id="RHEA:16781"/>
        <dbReference type="ChEBI" id="CHEBI:15377"/>
        <dbReference type="ChEBI" id="CHEBI:15378"/>
        <dbReference type="ChEBI" id="CHEBI:28868"/>
        <dbReference type="ChEBI" id="CHEBI:57287"/>
        <dbReference type="ChEBI" id="CHEBI:77636"/>
        <dbReference type="EC" id="3.1.2.20"/>
    </reaction>
    <physiologicalReaction direction="left-to-right" evidence="6">
        <dbReference type="Rhea" id="RHEA:16782"/>
    </physiologicalReaction>
</comment>
<dbReference type="CDD" id="cd03444">
    <property type="entry name" value="Thioesterase_II_repeat1"/>
    <property type="match status" value="1"/>
</dbReference>
<evidence type="ECO:0000313" key="12">
    <source>
        <dbReference type="Proteomes" id="UP000216998"/>
    </source>
</evidence>
<dbReference type="InterPro" id="IPR003703">
    <property type="entry name" value="Acyl_CoA_thio"/>
</dbReference>
<evidence type="ECO:0000256" key="3">
    <source>
        <dbReference type="ARBA" id="ARBA00022801"/>
    </source>
</evidence>
<evidence type="ECO:0000256" key="4">
    <source>
        <dbReference type="ARBA" id="ARBA00023098"/>
    </source>
</evidence>
<dbReference type="Gene3D" id="2.40.160.210">
    <property type="entry name" value="Acyl-CoA thioesterase, double hotdog domain"/>
    <property type="match status" value="1"/>
</dbReference>
<dbReference type="GO" id="GO:0047617">
    <property type="term" value="F:fatty acyl-CoA hydrolase activity"/>
    <property type="evidence" value="ECO:0007669"/>
    <property type="project" value="UniProtKB-EC"/>
</dbReference>
<dbReference type="PANTHER" id="PTHR11066:SF34">
    <property type="entry name" value="ACYL-COENZYME A THIOESTERASE 8"/>
    <property type="match status" value="1"/>
</dbReference>
<dbReference type="Pfam" id="PF20789">
    <property type="entry name" value="4HBT_3C"/>
    <property type="match status" value="1"/>
</dbReference>
<dbReference type="Proteomes" id="UP000216998">
    <property type="component" value="Unassembled WGS sequence"/>
</dbReference>
<organism evidence="11 12">
    <name type="scientific">Niveispirillum lacus</name>
    <dbReference type="NCBI Taxonomy" id="1981099"/>
    <lineage>
        <taxon>Bacteria</taxon>
        <taxon>Pseudomonadati</taxon>
        <taxon>Pseudomonadota</taxon>
        <taxon>Alphaproteobacteria</taxon>
        <taxon>Rhodospirillales</taxon>
        <taxon>Azospirillaceae</taxon>
        <taxon>Niveispirillum</taxon>
    </lineage>
</organism>
<dbReference type="GO" id="GO:0009062">
    <property type="term" value="P:fatty acid catabolic process"/>
    <property type="evidence" value="ECO:0007669"/>
    <property type="project" value="TreeGrafter"/>
</dbReference>
<protein>
    <recommendedName>
        <fullName evidence="7">Acyl-CoA thioesterase 2</fullName>
        <ecNumber evidence="5">3.1.2.20</ecNumber>
    </recommendedName>
    <alternativeName>
        <fullName evidence="8">Thioesterase II</fullName>
    </alternativeName>
</protein>
<keyword evidence="12" id="KW-1185">Reference proteome</keyword>
<evidence type="ECO:0000256" key="6">
    <source>
        <dbReference type="ARBA" id="ARBA00050943"/>
    </source>
</evidence>
<dbReference type="EC" id="3.1.2.20" evidence="5"/>
<dbReference type="AlphaFoldDB" id="A0A255YY53"/>
<sequence>MEVTNAVAVGEEGEVPSAAERVERLVRLLTVTQTGPDLYQGSRQIGGRGRVFGGQVVAQALAAAIRTVDDGRVAHSLHAYFMRGGDEDYPIDLRVHRDFDGRSFATRRVEAIQGGEPILTLSASFQRPEPGLAHADYRMPAVPMPDDLPAEAEVVKGFIDRLPAPSQAFLKRLRSVELRHVNRVDPTDGLPHDAVQHVWFRVVATMPDHPDLHRVALAYMSDMVLLGSSLLPHGINWLAGTAKGASLDHAVWLHEPDFRVDDWLLYTTHSPWSGGGRGLNHGRIFDRQGRLIASTAQEGVIRRMR</sequence>
<keyword evidence="3" id="KW-0378">Hydrolase</keyword>
<evidence type="ECO:0000256" key="5">
    <source>
        <dbReference type="ARBA" id="ARBA00038894"/>
    </source>
</evidence>
<evidence type="ECO:0000256" key="1">
    <source>
        <dbReference type="ARBA" id="ARBA00006538"/>
    </source>
</evidence>
<comment type="caution">
    <text evidence="11">The sequence shown here is derived from an EMBL/GenBank/DDBJ whole genome shotgun (WGS) entry which is preliminary data.</text>
</comment>
<dbReference type="Pfam" id="PF13622">
    <property type="entry name" value="4HBT_3"/>
    <property type="match status" value="1"/>
</dbReference>
<dbReference type="GO" id="GO:0006637">
    <property type="term" value="P:acyl-CoA metabolic process"/>
    <property type="evidence" value="ECO:0007669"/>
    <property type="project" value="InterPro"/>
</dbReference>
<dbReference type="EMBL" id="NOXU01000029">
    <property type="protein sequence ID" value="OYQ34132.1"/>
    <property type="molecule type" value="Genomic_DNA"/>
</dbReference>
<evidence type="ECO:0000256" key="2">
    <source>
        <dbReference type="ARBA" id="ARBA00011881"/>
    </source>
</evidence>
<evidence type="ECO:0000256" key="7">
    <source>
        <dbReference type="ARBA" id="ARBA00071120"/>
    </source>
</evidence>
<name>A0A255YY53_9PROT</name>
<dbReference type="InterPro" id="IPR042171">
    <property type="entry name" value="Acyl-CoA_hotdog"/>
</dbReference>
<dbReference type="OrthoDB" id="9781019at2"/>
<gene>
    <name evidence="11" type="ORF">CHU95_11765</name>
</gene>
<dbReference type="InterPro" id="IPR029069">
    <property type="entry name" value="HotDog_dom_sf"/>
</dbReference>
<dbReference type="SUPFAM" id="SSF54637">
    <property type="entry name" value="Thioesterase/thiol ester dehydrase-isomerase"/>
    <property type="match status" value="2"/>
</dbReference>
<dbReference type="PANTHER" id="PTHR11066">
    <property type="entry name" value="ACYL-COA THIOESTERASE"/>
    <property type="match status" value="1"/>
</dbReference>
<dbReference type="FunFam" id="2.40.160.210:FF:000001">
    <property type="entry name" value="Acyl-CoA thioesterase II"/>
    <property type="match status" value="1"/>
</dbReference>
<proteinExistence type="inferred from homology"/>
<dbReference type="CDD" id="cd03445">
    <property type="entry name" value="Thioesterase_II_repeat2"/>
    <property type="match status" value="1"/>
</dbReference>
<dbReference type="RefSeq" id="WP_094456543.1">
    <property type="nucleotide sequence ID" value="NZ_NOXU01000029.1"/>
</dbReference>
<feature type="domain" description="Acyl-CoA thioesterase-like C-terminal" evidence="10">
    <location>
        <begin position="167"/>
        <end position="301"/>
    </location>
</feature>
<comment type="subunit">
    <text evidence="2">Homotetramer.</text>
</comment>
<evidence type="ECO:0000256" key="8">
    <source>
        <dbReference type="ARBA" id="ARBA00079653"/>
    </source>
</evidence>
<keyword evidence="4" id="KW-0443">Lipid metabolism</keyword>
<evidence type="ECO:0000313" key="11">
    <source>
        <dbReference type="EMBL" id="OYQ34132.1"/>
    </source>
</evidence>
<feature type="domain" description="Acyl-CoA thioesterase-like N-terminal HotDog" evidence="9">
    <location>
        <begin position="49"/>
        <end position="126"/>
    </location>
</feature>
<evidence type="ECO:0000259" key="9">
    <source>
        <dbReference type="Pfam" id="PF13622"/>
    </source>
</evidence>
<dbReference type="InterPro" id="IPR049449">
    <property type="entry name" value="TesB_ACOT8-like_N"/>
</dbReference>